<gene>
    <name evidence="1" type="ORF">F5144DRAFT_559040</name>
</gene>
<reference evidence="1 2" key="1">
    <citation type="journal article" date="2021" name="Nat. Commun.">
        <title>Genetic determinants of endophytism in the Arabidopsis root mycobiome.</title>
        <authorList>
            <person name="Mesny F."/>
            <person name="Miyauchi S."/>
            <person name="Thiergart T."/>
            <person name="Pickel B."/>
            <person name="Atanasova L."/>
            <person name="Karlsson M."/>
            <person name="Huettel B."/>
            <person name="Barry K.W."/>
            <person name="Haridas S."/>
            <person name="Chen C."/>
            <person name="Bauer D."/>
            <person name="Andreopoulos W."/>
            <person name="Pangilinan J."/>
            <person name="LaButti K."/>
            <person name="Riley R."/>
            <person name="Lipzen A."/>
            <person name="Clum A."/>
            <person name="Drula E."/>
            <person name="Henrissat B."/>
            <person name="Kohler A."/>
            <person name="Grigoriev I.V."/>
            <person name="Martin F.M."/>
            <person name="Hacquard S."/>
        </authorList>
    </citation>
    <scope>NUCLEOTIDE SEQUENCE [LARGE SCALE GENOMIC DNA]</scope>
    <source>
        <strain evidence="1 2">MPI-SDFR-AT-0079</strain>
    </source>
</reference>
<evidence type="ECO:0000313" key="1">
    <source>
        <dbReference type="EMBL" id="KAH6651292.1"/>
    </source>
</evidence>
<dbReference type="Proteomes" id="UP000724584">
    <property type="component" value="Unassembled WGS sequence"/>
</dbReference>
<evidence type="ECO:0000313" key="2">
    <source>
        <dbReference type="Proteomes" id="UP000724584"/>
    </source>
</evidence>
<accession>A0ACB7PQ08</accession>
<comment type="caution">
    <text evidence="1">The sequence shown here is derived from an EMBL/GenBank/DDBJ whole genome shotgun (WGS) entry which is preliminary data.</text>
</comment>
<keyword evidence="2" id="KW-1185">Reference proteome</keyword>
<proteinExistence type="predicted"/>
<name>A0ACB7PQ08_9PEZI</name>
<dbReference type="EMBL" id="JAGIZQ010000001">
    <property type="protein sequence ID" value="KAH6651292.1"/>
    <property type="molecule type" value="Genomic_DNA"/>
</dbReference>
<organism evidence="1 2">
    <name type="scientific">Chaetomium tenue</name>
    <dbReference type="NCBI Taxonomy" id="1854479"/>
    <lineage>
        <taxon>Eukaryota</taxon>
        <taxon>Fungi</taxon>
        <taxon>Dikarya</taxon>
        <taxon>Ascomycota</taxon>
        <taxon>Pezizomycotina</taxon>
        <taxon>Sordariomycetes</taxon>
        <taxon>Sordariomycetidae</taxon>
        <taxon>Sordariales</taxon>
        <taxon>Chaetomiaceae</taxon>
        <taxon>Chaetomium</taxon>
    </lineage>
</organism>
<protein>
    <submittedName>
        <fullName evidence="1">Uncharacterized protein</fullName>
    </submittedName>
</protein>
<sequence length="239" mass="27147">MAPTSQIYRPSWKPNRPHRRPRRPSLQSRDRQIRCESAPPRFRMRPDLLPPLVIPKRRSPPPILVASHAQHIQREVERPFRPSYHSLSPRLRASRPPELKLDDIDDIDVFNFYNPCLLPPSPIRPFPARSHTDPTLNLPAPPPYSRDPPPDSMSAPGLRRSTYTVSRRGRETNPRRSNYVAIMPPAPAARPRSPSPPQSNPELDLVSPLSIQRSPSPFYAHARPHTQLPPSPPPPTPPP</sequence>
<feature type="non-terminal residue" evidence="1">
    <location>
        <position position="239"/>
    </location>
</feature>